<dbReference type="OrthoDB" id="8954335at2759"/>
<sequence length="345" mass="40072">MNKAWFLFGILRWFGFESSNEKQWINKAEEASIKRRKQIQANKTESKALQEKYINEMQTKNKDQLKEKLIDEMLTECTYTFFFKKKKECIFFKFFDLFLQKKKKKITPTAQIICTFGKERNSNALNIVLYGATGDGDTSKSVTSKIEKFFIPEGLYKYPVSLLDQPGVFESSESDAKNSKNLSNYLRGIGYIHALVLVISCQNPRIDSKFQQMIKDIHANFGKKVWENVIIVLTKIDTLSSKDLPKRCTSLPDEIRKILKLTKEEAPLPIIPLDNFAEYEQPVQRLVNEIVPPLKKISFKDCYSPIEELQVSVTALFFFLPLFFLFAKKKKKKQNKTKQKIGKAH</sequence>
<evidence type="ECO:0000313" key="4">
    <source>
        <dbReference type="EMBL" id="ETO30281.1"/>
    </source>
</evidence>
<accession>X6NWB8</accession>
<reference evidence="4 5" key="1">
    <citation type="journal article" date="2013" name="Curr. Biol.">
        <title>The Genome of the Foraminiferan Reticulomyxa filosa.</title>
        <authorList>
            <person name="Glockner G."/>
            <person name="Hulsmann N."/>
            <person name="Schleicher M."/>
            <person name="Noegel A.A."/>
            <person name="Eichinger L."/>
            <person name="Gallinger C."/>
            <person name="Pawlowski J."/>
            <person name="Sierra R."/>
            <person name="Euteneuer U."/>
            <person name="Pillet L."/>
            <person name="Moustafa A."/>
            <person name="Platzer M."/>
            <person name="Groth M."/>
            <person name="Szafranski K."/>
            <person name="Schliwa M."/>
        </authorList>
    </citation>
    <scope>NUCLEOTIDE SEQUENCE [LARGE SCALE GENOMIC DNA]</scope>
</reference>
<dbReference type="InterPro" id="IPR027417">
    <property type="entry name" value="P-loop_NTPase"/>
</dbReference>
<evidence type="ECO:0000256" key="1">
    <source>
        <dbReference type="ARBA" id="ARBA00022741"/>
    </source>
</evidence>
<keyword evidence="5" id="KW-1185">Reference proteome</keyword>
<evidence type="ECO:0000256" key="2">
    <source>
        <dbReference type="SAM" id="Phobius"/>
    </source>
</evidence>
<evidence type="ECO:0000259" key="3">
    <source>
        <dbReference type="Pfam" id="PF04548"/>
    </source>
</evidence>
<dbReference type="AlphaFoldDB" id="X6NWB8"/>
<dbReference type="InterPro" id="IPR006703">
    <property type="entry name" value="G_AIG1"/>
</dbReference>
<dbReference type="PANTHER" id="PTHR32046">
    <property type="entry name" value="G DOMAIN-CONTAINING PROTEIN"/>
    <property type="match status" value="1"/>
</dbReference>
<name>X6NWB8_RETFI</name>
<dbReference type="Gene3D" id="3.40.50.300">
    <property type="entry name" value="P-loop containing nucleotide triphosphate hydrolases"/>
    <property type="match status" value="1"/>
</dbReference>
<comment type="caution">
    <text evidence="4">The sequence shown here is derived from an EMBL/GenBank/DDBJ whole genome shotgun (WGS) entry which is preliminary data.</text>
</comment>
<keyword evidence="2" id="KW-0812">Transmembrane</keyword>
<gene>
    <name evidence="4" type="ORF">RFI_06836</name>
</gene>
<dbReference type="GO" id="GO:0005525">
    <property type="term" value="F:GTP binding"/>
    <property type="evidence" value="ECO:0007669"/>
    <property type="project" value="InterPro"/>
</dbReference>
<proteinExistence type="predicted"/>
<evidence type="ECO:0000313" key="5">
    <source>
        <dbReference type="Proteomes" id="UP000023152"/>
    </source>
</evidence>
<dbReference type="Pfam" id="PF04548">
    <property type="entry name" value="AIG1"/>
    <property type="match status" value="1"/>
</dbReference>
<dbReference type="PANTHER" id="PTHR32046:SF11">
    <property type="entry name" value="IMMUNE-ASSOCIATED NUCLEOTIDE-BINDING PROTEIN 10-LIKE"/>
    <property type="match status" value="1"/>
</dbReference>
<organism evidence="4 5">
    <name type="scientific">Reticulomyxa filosa</name>
    <dbReference type="NCBI Taxonomy" id="46433"/>
    <lineage>
        <taxon>Eukaryota</taxon>
        <taxon>Sar</taxon>
        <taxon>Rhizaria</taxon>
        <taxon>Retaria</taxon>
        <taxon>Foraminifera</taxon>
        <taxon>Monothalamids</taxon>
        <taxon>Reticulomyxidae</taxon>
        <taxon>Reticulomyxa</taxon>
    </lineage>
</organism>
<keyword evidence="2" id="KW-0472">Membrane</keyword>
<dbReference type="Proteomes" id="UP000023152">
    <property type="component" value="Unassembled WGS sequence"/>
</dbReference>
<keyword evidence="2" id="KW-1133">Transmembrane helix</keyword>
<keyword evidence="1" id="KW-0547">Nucleotide-binding</keyword>
<feature type="transmembrane region" description="Helical" evidence="2">
    <location>
        <begin position="309"/>
        <end position="327"/>
    </location>
</feature>
<dbReference type="SUPFAM" id="SSF52540">
    <property type="entry name" value="P-loop containing nucleoside triphosphate hydrolases"/>
    <property type="match status" value="1"/>
</dbReference>
<protein>
    <recommendedName>
        <fullName evidence="3">AIG1-type G domain-containing protein</fullName>
    </recommendedName>
</protein>
<feature type="domain" description="AIG1-type G" evidence="3">
    <location>
        <begin position="158"/>
        <end position="263"/>
    </location>
</feature>
<dbReference type="EMBL" id="ASPP01005575">
    <property type="protein sequence ID" value="ETO30281.1"/>
    <property type="molecule type" value="Genomic_DNA"/>
</dbReference>